<organism evidence="7 8">
    <name type="scientific">Kalanchoe fedtschenkoi</name>
    <name type="common">Lavender scallops</name>
    <name type="synonym">South American air plant</name>
    <dbReference type="NCBI Taxonomy" id="63787"/>
    <lineage>
        <taxon>Eukaryota</taxon>
        <taxon>Viridiplantae</taxon>
        <taxon>Streptophyta</taxon>
        <taxon>Embryophyta</taxon>
        <taxon>Tracheophyta</taxon>
        <taxon>Spermatophyta</taxon>
        <taxon>Magnoliopsida</taxon>
        <taxon>eudicotyledons</taxon>
        <taxon>Gunneridae</taxon>
        <taxon>Pentapetalae</taxon>
        <taxon>Saxifragales</taxon>
        <taxon>Crassulaceae</taxon>
        <taxon>Kalanchoe</taxon>
    </lineage>
</organism>
<dbReference type="PANTHER" id="PTHR31989">
    <property type="entry name" value="NAC DOMAIN-CONTAINING PROTEIN 82-RELATED"/>
    <property type="match status" value="1"/>
</dbReference>
<dbReference type="GO" id="GO:0003677">
    <property type="term" value="F:DNA binding"/>
    <property type="evidence" value="ECO:0007669"/>
    <property type="project" value="UniProtKB-KW"/>
</dbReference>
<dbReference type="GO" id="GO:0006355">
    <property type="term" value="P:regulation of DNA-templated transcription"/>
    <property type="evidence" value="ECO:0007669"/>
    <property type="project" value="InterPro"/>
</dbReference>
<dbReference type="PROSITE" id="PS51005">
    <property type="entry name" value="NAC"/>
    <property type="match status" value="1"/>
</dbReference>
<keyword evidence="8" id="KW-1185">Reference proteome</keyword>
<evidence type="ECO:0000256" key="2">
    <source>
        <dbReference type="ARBA" id="ARBA00023015"/>
    </source>
</evidence>
<comment type="subcellular location">
    <subcellularLocation>
        <location evidence="1">Nucleus</location>
    </subcellularLocation>
</comment>
<dbReference type="Gene3D" id="2.170.150.80">
    <property type="entry name" value="NAC domain"/>
    <property type="match status" value="1"/>
</dbReference>
<keyword evidence="5" id="KW-0539">Nucleus</keyword>
<evidence type="ECO:0000256" key="1">
    <source>
        <dbReference type="ARBA" id="ARBA00004123"/>
    </source>
</evidence>
<evidence type="ECO:0000256" key="4">
    <source>
        <dbReference type="ARBA" id="ARBA00023163"/>
    </source>
</evidence>
<evidence type="ECO:0000313" key="7">
    <source>
        <dbReference type="EnsemblPlants" id="Kaladp0055s0079.1.v1.1.CDS.1"/>
    </source>
</evidence>
<feature type="domain" description="NAC" evidence="6">
    <location>
        <begin position="28"/>
        <end position="192"/>
    </location>
</feature>
<dbReference type="Proteomes" id="UP000594263">
    <property type="component" value="Unplaced"/>
</dbReference>
<dbReference type="Pfam" id="PF02365">
    <property type="entry name" value="NAM"/>
    <property type="match status" value="1"/>
</dbReference>
<dbReference type="SUPFAM" id="SSF101941">
    <property type="entry name" value="NAC domain"/>
    <property type="match status" value="1"/>
</dbReference>
<reference evidence="7" key="1">
    <citation type="submission" date="2021-01" db="UniProtKB">
        <authorList>
            <consortium name="EnsemblPlants"/>
        </authorList>
    </citation>
    <scope>IDENTIFICATION</scope>
</reference>
<evidence type="ECO:0000256" key="5">
    <source>
        <dbReference type="ARBA" id="ARBA00023242"/>
    </source>
</evidence>
<dbReference type="GO" id="GO:0005634">
    <property type="term" value="C:nucleus"/>
    <property type="evidence" value="ECO:0007669"/>
    <property type="project" value="UniProtKB-SubCell"/>
</dbReference>
<dbReference type="EnsemblPlants" id="Kaladp0055s0079.1.v1.1">
    <property type="protein sequence ID" value="Kaladp0055s0079.1.v1.1.CDS.1"/>
    <property type="gene ID" value="Kaladp0055s0079.v1.1"/>
</dbReference>
<dbReference type="InterPro" id="IPR003441">
    <property type="entry name" value="NAC-dom"/>
</dbReference>
<dbReference type="AlphaFoldDB" id="A0A7N0U5C5"/>
<sequence length="322" mass="36092">MSRADDRSRMMMVAAQHQHEGEKEKRKKIPGFDFNPTDEEVVSYFLKRAGMGIRLPSSVESVVRRVDMYGQRAPWEIFAEEMTMGRRVFFAITRLEKRSPGRVRRVVVSGSGRLKGTWKGQTTKERIEVGDMVAEKYTLSFIKETDDEASDQTRKKKKASTHWNMREYRVLSYGGGEGELDQSVAFCRLTYSGPQHRSSAAASSSTWSSAAGDRKRAVEEGVESISRPAKRALVNTSKAPRDGVTAAFALALYSKKTVGDGRAGGAAQTSTSLRMMTVVARRAQPCPRTQRARIPSLREEGRTIPMSHVIQRVFGERARTYK</sequence>
<name>A0A7N0U5C5_KALFE</name>
<keyword evidence="2" id="KW-0805">Transcription regulation</keyword>
<proteinExistence type="predicted"/>
<dbReference type="Gramene" id="Kaladp0055s0079.1.v1.1">
    <property type="protein sequence ID" value="Kaladp0055s0079.1.v1.1.CDS.1"/>
    <property type="gene ID" value="Kaladp0055s0079.v1.1"/>
</dbReference>
<evidence type="ECO:0000259" key="6">
    <source>
        <dbReference type="PROSITE" id="PS51005"/>
    </source>
</evidence>
<keyword evidence="3" id="KW-0238">DNA-binding</keyword>
<accession>A0A7N0U5C5</accession>
<evidence type="ECO:0000256" key="3">
    <source>
        <dbReference type="ARBA" id="ARBA00023125"/>
    </source>
</evidence>
<protein>
    <recommendedName>
        <fullName evidence="6">NAC domain-containing protein</fullName>
    </recommendedName>
</protein>
<evidence type="ECO:0000313" key="8">
    <source>
        <dbReference type="Proteomes" id="UP000594263"/>
    </source>
</evidence>
<dbReference type="InterPro" id="IPR036093">
    <property type="entry name" value="NAC_dom_sf"/>
</dbReference>
<keyword evidence="4" id="KW-0804">Transcription</keyword>